<organism evidence="1 2">
    <name type="scientific">Miscanthus lutarioriparius</name>
    <dbReference type="NCBI Taxonomy" id="422564"/>
    <lineage>
        <taxon>Eukaryota</taxon>
        <taxon>Viridiplantae</taxon>
        <taxon>Streptophyta</taxon>
        <taxon>Embryophyta</taxon>
        <taxon>Tracheophyta</taxon>
        <taxon>Spermatophyta</taxon>
        <taxon>Magnoliopsida</taxon>
        <taxon>Liliopsida</taxon>
        <taxon>Poales</taxon>
        <taxon>Poaceae</taxon>
        <taxon>PACMAD clade</taxon>
        <taxon>Panicoideae</taxon>
        <taxon>Andropogonodae</taxon>
        <taxon>Andropogoneae</taxon>
        <taxon>Saccharinae</taxon>
        <taxon>Miscanthus</taxon>
    </lineage>
</organism>
<name>A0A811RJC2_9POAL</name>
<evidence type="ECO:0000313" key="2">
    <source>
        <dbReference type="Proteomes" id="UP000604825"/>
    </source>
</evidence>
<dbReference type="Proteomes" id="UP000604825">
    <property type="component" value="Unassembled WGS sequence"/>
</dbReference>
<dbReference type="AlphaFoldDB" id="A0A811RJC2"/>
<keyword evidence="2" id="KW-1185">Reference proteome</keyword>
<evidence type="ECO:0000313" key="1">
    <source>
        <dbReference type="EMBL" id="CAD6270043.1"/>
    </source>
</evidence>
<protein>
    <submittedName>
        <fullName evidence="1">Uncharacterized protein</fullName>
    </submittedName>
</protein>
<proteinExistence type="predicted"/>
<reference evidence="1" key="1">
    <citation type="submission" date="2020-10" db="EMBL/GenBank/DDBJ databases">
        <authorList>
            <person name="Han B."/>
            <person name="Lu T."/>
            <person name="Zhao Q."/>
            <person name="Huang X."/>
            <person name="Zhao Y."/>
        </authorList>
    </citation>
    <scope>NUCLEOTIDE SEQUENCE</scope>
</reference>
<comment type="caution">
    <text evidence="1">The sequence shown here is derived from an EMBL/GenBank/DDBJ whole genome shotgun (WGS) entry which is preliminary data.</text>
</comment>
<dbReference type="EMBL" id="CAJGYO010000015">
    <property type="protein sequence ID" value="CAD6270043.1"/>
    <property type="molecule type" value="Genomic_DNA"/>
</dbReference>
<gene>
    <name evidence="1" type="ORF">NCGR_LOCUS53339</name>
</gene>
<sequence>MATSVPKETSDKQMEEAEDAVAPLVAAAAGIIDNRLLLTNEYLEEDDFPTGPPMSL</sequence>
<accession>A0A811RJC2</accession>